<evidence type="ECO:0000313" key="2">
    <source>
        <dbReference type="EMBL" id="PRW32908.1"/>
    </source>
</evidence>
<organism evidence="2 3">
    <name type="scientific">Chlorella sorokiniana</name>
    <name type="common">Freshwater green alga</name>
    <dbReference type="NCBI Taxonomy" id="3076"/>
    <lineage>
        <taxon>Eukaryota</taxon>
        <taxon>Viridiplantae</taxon>
        <taxon>Chlorophyta</taxon>
        <taxon>core chlorophytes</taxon>
        <taxon>Trebouxiophyceae</taxon>
        <taxon>Chlorellales</taxon>
        <taxon>Chlorellaceae</taxon>
        <taxon>Chlorella clade</taxon>
        <taxon>Chlorella</taxon>
    </lineage>
</organism>
<reference evidence="2 3" key="1">
    <citation type="journal article" date="2018" name="Plant J.">
        <title>Genome sequences of Chlorella sorokiniana UTEX 1602 and Micractinium conductrix SAG 241.80: implications to maltose excretion by a green alga.</title>
        <authorList>
            <person name="Arriola M.B."/>
            <person name="Velmurugan N."/>
            <person name="Zhang Y."/>
            <person name="Plunkett M.H."/>
            <person name="Hondzo H."/>
            <person name="Barney B.M."/>
        </authorList>
    </citation>
    <scope>NUCLEOTIDE SEQUENCE [LARGE SCALE GENOMIC DNA]</scope>
    <source>
        <strain evidence="3">UTEX 1602</strain>
    </source>
</reference>
<comment type="caution">
    <text evidence="2">The sequence shown here is derived from an EMBL/GenBank/DDBJ whole genome shotgun (WGS) entry which is preliminary data.</text>
</comment>
<evidence type="ECO:0000256" key="1">
    <source>
        <dbReference type="SAM" id="SignalP"/>
    </source>
</evidence>
<keyword evidence="1" id="KW-0732">Signal</keyword>
<keyword evidence="3" id="KW-1185">Reference proteome</keyword>
<accession>A0A2P6TFL6</accession>
<sequence>MKFLQAVALVCLLAASQAAPAAAAVPADCLADAPVLTESPEQLKQAVDRITAFPATLDSRVFNNVTEVLDGQMRPDVRAAAIALVERNFDDMDLPPEFTIDSIELQGSTASYEWDQLADVGIHVFLAYNGSMCPTSCKAPEGPVCEAACQYDDLARMFNSYNMAKQEATFNDAQGRTSETADPTTGVLFNCLVAEVTIMATKPPSQLPVNGTGLYSFTTDSWIMEPTEQPNNFDKAMKKYRGTGFDANLGSRSTSNLAYRLLRRLSVNVADQTGEWADQCNNLKASLPNELLDAGTTFSIVPAPTAAPTSAAWKGGLPAVALAAALAMALLAA</sequence>
<feature type="chain" id="PRO_5015195607" evidence="1">
    <location>
        <begin position="19"/>
        <end position="333"/>
    </location>
</feature>
<feature type="signal peptide" evidence="1">
    <location>
        <begin position="1"/>
        <end position="18"/>
    </location>
</feature>
<gene>
    <name evidence="2" type="ORF">C2E21_8079</name>
</gene>
<proteinExistence type="predicted"/>
<dbReference type="AlphaFoldDB" id="A0A2P6TFL6"/>
<evidence type="ECO:0000313" key="3">
    <source>
        <dbReference type="Proteomes" id="UP000239899"/>
    </source>
</evidence>
<dbReference type="Proteomes" id="UP000239899">
    <property type="component" value="Unassembled WGS sequence"/>
</dbReference>
<dbReference type="EMBL" id="LHPG02000018">
    <property type="protein sequence ID" value="PRW32908.1"/>
    <property type="molecule type" value="Genomic_DNA"/>
</dbReference>
<protein>
    <submittedName>
        <fullName evidence="2">Uncharacterized protein</fullName>
    </submittedName>
</protein>
<name>A0A2P6TFL6_CHLSO</name>